<gene>
    <name evidence="2" type="ORF">PM02_03675</name>
</gene>
<dbReference type="InterPro" id="IPR011008">
    <property type="entry name" value="Dimeric_a/b-barrel"/>
</dbReference>
<comment type="caution">
    <text evidence="2">The sequence shown here is derived from an EMBL/GenBank/DDBJ whole genome shotgun (WGS) entry which is preliminary data.</text>
</comment>
<dbReference type="eggNOG" id="COG5470">
    <property type="taxonomic scope" value="Bacteria"/>
</dbReference>
<keyword evidence="3" id="KW-1185">Reference proteome</keyword>
<protein>
    <recommendedName>
        <fullName evidence="1">NIPSNAP domain-containing protein</fullName>
    </recommendedName>
</protein>
<evidence type="ECO:0000259" key="1">
    <source>
        <dbReference type="Pfam" id="PF07978"/>
    </source>
</evidence>
<reference evidence="2 3" key="1">
    <citation type="journal article" date="2014" name="Genome Announc.">
        <title>Draft Genome Sequences of Two Isolates of the Roseobacter Group, Sulfitobacter sp. Strains 3SOLIMAR09 and 1FIGIMAR09, from Harbors of Mallorca Island (Mediterranean Sea).</title>
        <authorList>
            <person name="Mas-Llado M."/>
            <person name="Pina-Villalonga J.M."/>
            <person name="Brunet-Galmes I."/>
            <person name="Nogales B."/>
            <person name="Bosch R."/>
        </authorList>
    </citation>
    <scope>NUCLEOTIDE SEQUENCE [LARGE SCALE GENOMIC DNA]</scope>
    <source>
        <strain evidence="2 3">1FIGIMAR09</strain>
    </source>
</reference>
<dbReference type="InterPro" id="IPR012577">
    <property type="entry name" value="NIPSNAP"/>
</dbReference>
<dbReference type="SUPFAM" id="SSF54909">
    <property type="entry name" value="Dimeric alpha+beta barrel"/>
    <property type="match status" value="1"/>
</dbReference>
<dbReference type="EMBL" id="JEMU01000002">
    <property type="protein sequence ID" value="KAJ04547.1"/>
    <property type="molecule type" value="Genomic_DNA"/>
</dbReference>
<organism evidence="2 3">
    <name type="scientific">Sulfitobacter mediterraneus</name>
    <dbReference type="NCBI Taxonomy" id="83219"/>
    <lineage>
        <taxon>Bacteria</taxon>
        <taxon>Pseudomonadati</taxon>
        <taxon>Pseudomonadota</taxon>
        <taxon>Alphaproteobacteria</taxon>
        <taxon>Rhodobacterales</taxon>
        <taxon>Roseobacteraceae</taxon>
        <taxon>Sulfitobacter</taxon>
    </lineage>
</organism>
<dbReference type="Proteomes" id="UP000027337">
    <property type="component" value="Unassembled WGS sequence"/>
</dbReference>
<sequence>MITCSLTYEIDPAKVDDFETYARAWIKIVNRMGGTHHGYWLPHEGANDIAYCHFSFASLAAYEDYRSRMARDAECQAAYAFAERTQCIRRYDRSFTRPVLDGRSLTEEMPA</sequence>
<dbReference type="AlphaFoldDB" id="A0A061SUB8"/>
<proteinExistence type="predicted"/>
<dbReference type="Pfam" id="PF07978">
    <property type="entry name" value="NIPSNAP"/>
    <property type="match status" value="1"/>
</dbReference>
<name>A0A061SUB8_9RHOB</name>
<evidence type="ECO:0000313" key="2">
    <source>
        <dbReference type="EMBL" id="KAJ04547.1"/>
    </source>
</evidence>
<evidence type="ECO:0000313" key="3">
    <source>
        <dbReference type="Proteomes" id="UP000027337"/>
    </source>
</evidence>
<feature type="domain" description="NIPSNAP" evidence="1">
    <location>
        <begin position="7"/>
        <end position="99"/>
    </location>
</feature>
<accession>A0A061SUB8</accession>
<dbReference type="STRING" id="83219.PM02_03675"/>
<dbReference type="Gene3D" id="3.30.70.100">
    <property type="match status" value="1"/>
</dbReference>
<dbReference type="RefSeq" id="WP_037905265.1">
    <property type="nucleotide sequence ID" value="NZ_JEMU01000002.1"/>
</dbReference>